<dbReference type="GO" id="GO:0005524">
    <property type="term" value="F:ATP binding"/>
    <property type="evidence" value="ECO:0007669"/>
    <property type="project" value="UniProtKB-KW"/>
</dbReference>
<reference evidence="7" key="1">
    <citation type="submission" date="2019-03" db="EMBL/GenBank/DDBJ databases">
        <title>Long read genome sequence of the mycoparasitic Pythium oligandrum ATCC 38472 isolated from sugarbeet rhizosphere.</title>
        <authorList>
            <person name="Gaulin E."/>
        </authorList>
    </citation>
    <scope>NUCLEOTIDE SEQUENCE</scope>
    <source>
        <strain evidence="7">ATCC 38472_TT</strain>
    </source>
</reference>
<dbReference type="AlphaFoldDB" id="A0A8K1CCM8"/>
<dbReference type="Gene3D" id="1.10.510.10">
    <property type="entry name" value="Transferase(Phosphotransferase) domain 1"/>
    <property type="match status" value="1"/>
</dbReference>
<keyword evidence="2" id="KW-0808">Transferase</keyword>
<accession>A0A8K1CCM8</accession>
<feature type="domain" description="Protein kinase" evidence="6">
    <location>
        <begin position="6"/>
        <end position="289"/>
    </location>
</feature>
<evidence type="ECO:0000259" key="6">
    <source>
        <dbReference type="PROSITE" id="PS50011"/>
    </source>
</evidence>
<dbReference type="GO" id="GO:0005634">
    <property type="term" value="C:nucleus"/>
    <property type="evidence" value="ECO:0007669"/>
    <property type="project" value="TreeGrafter"/>
</dbReference>
<organism evidence="7 8">
    <name type="scientific">Pythium oligandrum</name>
    <name type="common">Mycoparasitic fungus</name>
    <dbReference type="NCBI Taxonomy" id="41045"/>
    <lineage>
        <taxon>Eukaryota</taxon>
        <taxon>Sar</taxon>
        <taxon>Stramenopiles</taxon>
        <taxon>Oomycota</taxon>
        <taxon>Peronosporomycetes</taxon>
        <taxon>Pythiales</taxon>
        <taxon>Pythiaceae</taxon>
        <taxon>Pythium</taxon>
    </lineage>
</organism>
<sequence>MGMSRYECVTSLRPSIFGEILLCRDRQTQEEVVVKTVDLNLALKQESKQYGRVQENVLKEIEVMTQLCAAGGHPNVINMHDYYVAGSNNTLHVVLDYCEGGDLLESCMPAKSPVAINQSARIDQDTAMGYLRDVVSGLGFLHKNGIAHRDLSLENILLHNGRAVIADFGLCAQQEPNEKSFRRSEIVGKHYYMAPEIVAEADYDPKKADIWSVGISFFILLTSSPPFEMASTKDPGFRYVAKNGLKAVFKAWDLGETISGATQDLLERMTAIDPQRRPSIEEILDHPAIAEISRPSSRVPASTVISTEAA</sequence>
<keyword evidence="5" id="KW-0067">ATP-binding</keyword>
<dbReference type="SUPFAM" id="SSF56112">
    <property type="entry name" value="Protein kinase-like (PK-like)"/>
    <property type="match status" value="1"/>
</dbReference>
<evidence type="ECO:0000313" key="7">
    <source>
        <dbReference type="EMBL" id="TMW60188.1"/>
    </source>
</evidence>
<keyword evidence="8" id="KW-1185">Reference proteome</keyword>
<evidence type="ECO:0000256" key="2">
    <source>
        <dbReference type="ARBA" id="ARBA00022679"/>
    </source>
</evidence>
<evidence type="ECO:0000256" key="3">
    <source>
        <dbReference type="ARBA" id="ARBA00022741"/>
    </source>
</evidence>
<comment type="caution">
    <text evidence="7">The sequence shown here is derived from an EMBL/GenBank/DDBJ whole genome shotgun (WGS) entry which is preliminary data.</text>
</comment>
<dbReference type="Proteomes" id="UP000794436">
    <property type="component" value="Unassembled WGS sequence"/>
</dbReference>
<dbReference type="PROSITE" id="PS50011">
    <property type="entry name" value="PROTEIN_KINASE_DOM"/>
    <property type="match status" value="1"/>
</dbReference>
<dbReference type="GO" id="GO:0004674">
    <property type="term" value="F:protein serine/threonine kinase activity"/>
    <property type="evidence" value="ECO:0007669"/>
    <property type="project" value="UniProtKB-KW"/>
</dbReference>
<dbReference type="InterPro" id="IPR000719">
    <property type="entry name" value="Prot_kinase_dom"/>
</dbReference>
<dbReference type="Pfam" id="PF00069">
    <property type="entry name" value="Pkinase"/>
    <property type="match status" value="1"/>
</dbReference>
<gene>
    <name evidence="7" type="ORF">Poli38472_000230</name>
</gene>
<evidence type="ECO:0000256" key="4">
    <source>
        <dbReference type="ARBA" id="ARBA00022777"/>
    </source>
</evidence>
<name>A0A8K1CCM8_PYTOL</name>
<keyword evidence="1" id="KW-0723">Serine/threonine-protein kinase</keyword>
<evidence type="ECO:0000313" key="8">
    <source>
        <dbReference type="Proteomes" id="UP000794436"/>
    </source>
</evidence>
<keyword evidence="3" id="KW-0547">Nucleotide-binding</keyword>
<proteinExistence type="predicted"/>
<dbReference type="PANTHER" id="PTHR24345:SF91">
    <property type="entry name" value="SERINE_THREONINE-PROTEIN KINASE PLK4"/>
    <property type="match status" value="1"/>
</dbReference>
<protein>
    <recommendedName>
        <fullName evidence="6">Protein kinase domain-containing protein</fullName>
    </recommendedName>
</protein>
<dbReference type="EMBL" id="SPLM01000108">
    <property type="protein sequence ID" value="TMW60188.1"/>
    <property type="molecule type" value="Genomic_DNA"/>
</dbReference>
<dbReference type="PANTHER" id="PTHR24345">
    <property type="entry name" value="SERINE/THREONINE-PROTEIN KINASE PLK"/>
    <property type="match status" value="1"/>
</dbReference>
<dbReference type="OrthoDB" id="541276at2759"/>
<keyword evidence="4" id="KW-0418">Kinase</keyword>
<evidence type="ECO:0000256" key="5">
    <source>
        <dbReference type="ARBA" id="ARBA00022840"/>
    </source>
</evidence>
<dbReference type="InterPro" id="IPR011009">
    <property type="entry name" value="Kinase-like_dom_sf"/>
</dbReference>
<evidence type="ECO:0000256" key="1">
    <source>
        <dbReference type="ARBA" id="ARBA00022527"/>
    </source>
</evidence>